<name>A0A8X6P4N2_NEPPI</name>
<reference evidence="1" key="1">
    <citation type="submission" date="2020-08" db="EMBL/GenBank/DDBJ databases">
        <title>Multicomponent nature underlies the extraordinary mechanical properties of spider dragline silk.</title>
        <authorList>
            <person name="Kono N."/>
            <person name="Nakamura H."/>
            <person name="Mori M."/>
            <person name="Yoshida Y."/>
            <person name="Ohtoshi R."/>
            <person name="Malay A.D."/>
            <person name="Moran D.A.P."/>
            <person name="Tomita M."/>
            <person name="Numata K."/>
            <person name="Arakawa K."/>
        </authorList>
    </citation>
    <scope>NUCLEOTIDE SEQUENCE</scope>
</reference>
<dbReference type="EMBL" id="BMAW01016762">
    <property type="protein sequence ID" value="GFT50681.1"/>
    <property type="molecule type" value="Genomic_DNA"/>
</dbReference>
<sequence>MISSVSPSLSSEEVTPTSLGKSILIRSGNAIRFLLDHQRRSSFQCLLPNLPKRQMSQLRVDSLLCLSEPILVDKIDASKRGCGSLAVKVSSWEFMLHVNADATPANKKEKPNRSIFRITSLNKLFSRRKSRRMDIGECT</sequence>
<gene>
    <name evidence="1" type="primary">AVEN_66567_1</name>
    <name evidence="1" type="ORF">NPIL_243031</name>
</gene>
<dbReference type="AlphaFoldDB" id="A0A8X6P4N2"/>
<comment type="caution">
    <text evidence="1">The sequence shown here is derived from an EMBL/GenBank/DDBJ whole genome shotgun (WGS) entry which is preliminary data.</text>
</comment>
<keyword evidence="2" id="KW-1185">Reference proteome</keyword>
<protein>
    <submittedName>
        <fullName evidence="1">Uncharacterized protein</fullName>
    </submittedName>
</protein>
<evidence type="ECO:0000313" key="2">
    <source>
        <dbReference type="Proteomes" id="UP000887013"/>
    </source>
</evidence>
<accession>A0A8X6P4N2</accession>
<evidence type="ECO:0000313" key="1">
    <source>
        <dbReference type="EMBL" id="GFT50681.1"/>
    </source>
</evidence>
<proteinExistence type="predicted"/>
<dbReference type="Proteomes" id="UP000887013">
    <property type="component" value="Unassembled WGS sequence"/>
</dbReference>
<dbReference type="OrthoDB" id="6419314at2759"/>
<organism evidence="1 2">
    <name type="scientific">Nephila pilipes</name>
    <name type="common">Giant wood spider</name>
    <name type="synonym">Nephila maculata</name>
    <dbReference type="NCBI Taxonomy" id="299642"/>
    <lineage>
        <taxon>Eukaryota</taxon>
        <taxon>Metazoa</taxon>
        <taxon>Ecdysozoa</taxon>
        <taxon>Arthropoda</taxon>
        <taxon>Chelicerata</taxon>
        <taxon>Arachnida</taxon>
        <taxon>Araneae</taxon>
        <taxon>Araneomorphae</taxon>
        <taxon>Entelegynae</taxon>
        <taxon>Araneoidea</taxon>
        <taxon>Nephilidae</taxon>
        <taxon>Nephila</taxon>
    </lineage>
</organism>